<comment type="caution">
    <text evidence="2">The sequence shown here is derived from an EMBL/GenBank/DDBJ whole genome shotgun (WGS) entry which is preliminary data.</text>
</comment>
<accession>A0A4S8QTM6</accession>
<sequence length="221" mass="24712">MGNKNARGSAAQARPSTAMFAELARKQQIATDAAQALAATPFDMSTLPVHPAIVILGGNEIGVRITKDTDMPALLTVLPNYEAHVNKIALEIHTPPPHFESREKVADRLEMMKSFYNIINKFKWANLDVNVFLDTYNFPQMKLAAGLWGLNRKHWKLTYEVHGYEGDYVKVTDVSEFGRRLAGVYKKEYLNLPKVTKSESTQSNSAQSDLTKSKTSQTQPK</sequence>
<proteinExistence type="predicted"/>
<dbReference type="AlphaFoldDB" id="A0A4S8QTM6"/>
<feature type="compositionally biased region" description="Polar residues" evidence="1">
    <location>
        <begin position="198"/>
        <end position="221"/>
    </location>
</feature>
<evidence type="ECO:0000256" key="1">
    <source>
        <dbReference type="SAM" id="MobiDB-lite"/>
    </source>
</evidence>
<organism evidence="2 3">
    <name type="scientific">Botrytis galanthina</name>
    <dbReference type="NCBI Taxonomy" id="278940"/>
    <lineage>
        <taxon>Eukaryota</taxon>
        <taxon>Fungi</taxon>
        <taxon>Dikarya</taxon>
        <taxon>Ascomycota</taxon>
        <taxon>Pezizomycotina</taxon>
        <taxon>Leotiomycetes</taxon>
        <taxon>Helotiales</taxon>
        <taxon>Sclerotiniaceae</taxon>
        <taxon>Botrytis</taxon>
    </lineage>
</organism>
<feature type="region of interest" description="Disordered" evidence="1">
    <location>
        <begin position="196"/>
        <end position="221"/>
    </location>
</feature>
<evidence type="ECO:0000313" key="3">
    <source>
        <dbReference type="Proteomes" id="UP000308671"/>
    </source>
</evidence>
<evidence type="ECO:0000313" key="2">
    <source>
        <dbReference type="EMBL" id="THV47202.1"/>
    </source>
</evidence>
<reference evidence="2 3" key="1">
    <citation type="submission" date="2017-12" db="EMBL/GenBank/DDBJ databases">
        <title>Comparative genomics of Botrytis spp.</title>
        <authorList>
            <person name="Valero-Jimenez C.A."/>
            <person name="Tapia P."/>
            <person name="Veloso J."/>
            <person name="Silva-Moreno E."/>
            <person name="Staats M."/>
            <person name="Valdes J.H."/>
            <person name="Van Kan J.A.L."/>
        </authorList>
    </citation>
    <scope>NUCLEOTIDE SEQUENCE [LARGE SCALE GENOMIC DNA]</scope>
    <source>
        <strain evidence="2 3">MUCL435</strain>
    </source>
</reference>
<gene>
    <name evidence="2" type="ORF">BGAL_0328g00150</name>
</gene>
<dbReference type="Proteomes" id="UP000308671">
    <property type="component" value="Unassembled WGS sequence"/>
</dbReference>
<dbReference type="OrthoDB" id="3531364at2759"/>
<keyword evidence="3" id="KW-1185">Reference proteome</keyword>
<protein>
    <submittedName>
        <fullName evidence="2">Uncharacterized protein</fullName>
    </submittedName>
</protein>
<name>A0A4S8QTM6_9HELO</name>
<dbReference type="EMBL" id="PQXL01000328">
    <property type="protein sequence ID" value="THV47202.1"/>
    <property type="molecule type" value="Genomic_DNA"/>
</dbReference>